<keyword evidence="9" id="KW-0067">ATP-binding</keyword>
<evidence type="ECO:0000256" key="7">
    <source>
        <dbReference type="ARBA" id="ARBA00022741"/>
    </source>
</evidence>
<proteinExistence type="predicted"/>
<dbReference type="SMART" id="SM00387">
    <property type="entry name" value="HATPase_c"/>
    <property type="match status" value="1"/>
</dbReference>
<evidence type="ECO:0000256" key="2">
    <source>
        <dbReference type="ARBA" id="ARBA00004651"/>
    </source>
</evidence>
<evidence type="ECO:0000313" key="13">
    <source>
        <dbReference type="EMBL" id="AML52622.1"/>
    </source>
</evidence>
<dbReference type="PROSITE" id="PS50885">
    <property type="entry name" value="HAMP"/>
    <property type="match status" value="1"/>
</dbReference>
<sequence length="325" mass="35159">MTQHWRPPLILVLAGGLSGTLALSFAGIVALRYLGPEIGFRNAAMVLGVAITCATAVLGWLLLRLILRPILALERYAAEVRFDSTSQVDAPVRFGTRELHHTSQSVIGMATTLRDREATIRSFTDHVTHEIKTPVAAIRAAVELLEDGGMLSAEDLKIVQEIDGAQAQIQTQLDALRRAVQARETRYLGTCTLADIRAVIVENFPMLGFHFSGEHTKIPISSNGMHIVLQQLLQNSVEQNASQINLAAEETPDEIHITIQDNGSGISTGNADRIFNAFFTTKRESGGTGMGLSIARNVIAAHNGKITCKASDSGAQFQIAFPRLA</sequence>
<evidence type="ECO:0000259" key="12">
    <source>
        <dbReference type="PROSITE" id="PS50885"/>
    </source>
</evidence>
<dbReference type="GO" id="GO:0005524">
    <property type="term" value="F:ATP binding"/>
    <property type="evidence" value="ECO:0007669"/>
    <property type="project" value="UniProtKB-KW"/>
</dbReference>
<dbReference type="InterPro" id="IPR036097">
    <property type="entry name" value="HisK_dim/P_sf"/>
</dbReference>
<keyword evidence="14" id="KW-1185">Reference proteome</keyword>
<evidence type="ECO:0000256" key="4">
    <source>
        <dbReference type="ARBA" id="ARBA00022475"/>
    </source>
</evidence>
<dbReference type="SMART" id="SM00388">
    <property type="entry name" value="HisKA"/>
    <property type="match status" value="1"/>
</dbReference>
<dbReference type="RefSeq" id="WP_039003627.1">
    <property type="nucleotide sequence ID" value="NZ_CP014327.1"/>
</dbReference>
<keyword evidence="4" id="KW-1003">Cell membrane</keyword>
<keyword evidence="5" id="KW-0597">Phosphoprotein</keyword>
<dbReference type="InterPro" id="IPR005467">
    <property type="entry name" value="His_kinase_dom"/>
</dbReference>
<feature type="domain" description="HAMP" evidence="12">
    <location>
        <begin position="64"/>
        <end position="118"/>
    </location>
</feature>
<keyword evidence="8 13" id="KW-0418">Kinase</keyword>
<feature type="domain" description="Histidine kinase" evidence="11">
    <location>
        <begin position="126"/>
        <end position="325"/>
    </location>
</feature>
<reference evidence="13 14" key="1">
    <citation type="submission" date="2016-02" db="EMBL/GenBank/DDBJ databases">
        <title>Complete genome sequence of Halocynthiibacter arcticus PAMC 20958t from arctic marine sediment.</title>
        <authorList>
            <person name="Lee Y.M."/>
            <person name="Baek K."/>
            <person name="Lee H.K."/>
            <person name="Shin S.C."/>
        </authorList>
    </citation>
    <scope>NUCLEOTIDE SEQUENCE [LARGE SCALE GENOMIC DNA]</scope>
    <source>
        <strain evidence="13">PAMC 20958</strain>
    </source>
</reference>
<keyword evidence="10" id="KW-0472">Membrane</keyword>
<evidence type="ECO:0000256" key="3">
    <source>
        <dbReference type="ARBA" id="ARBA00012438"/>
    </source>
</evidence>
<dbReference type="GO" id="GO:0005886">
    <property type="term" value="C:plasma membrane"/>
    <property type="evidence" value="ECO:0007669"/>
    <property type="project" value="UniProtKB-SubCell"/>
</dbReference>
<dbReference type="SUPFAM" id="SSF55874">
    <property type="entry name" value="ATPase domain of HSP90 chaperone/DNA topoisomerase II/histidine kinase"/>
    <property type="match status" value="1"/>
</dbReference>
<organism evidence="13 14">
    <name type="scientific">Falsihalocynthiibacter arcticus</name>
    <dbReference type="NCBI Taxonomy" id="1579316"/>
    <lineage>
        <taxon>Bacteria</taxon>
        <taxon>Pseudomonadati</taxon>
        <taxon>Pseudomonadota</taxon>
        <taxon>Alphaproteobacteria</taxon>
        <taxon>Rhodobacterales</taxon>
        <taxon>Roseobacteraceae</taxon>
        <taxon>Falsihalocynthiibacter</taxon>
    </lineage>
</organism>
<dbReference type="Proteomes" id="UP000070371">
    <property type="component" value="Chromosome"/>
</dbReference>
<dbReference type="OrthoDB" id="9815202at2"/>
<feature type="transmembrane region" description="Helical" evidence="10">
    <location>
        <begin position="9"/>
        <end position="31"/>
    </location>
</feature>
<evidence type="ECO:0000256" key="9">
    <source>
        <dbReference type="ARBA" id="ARBA00022840"/>
    </source>
</evidence>
<dbReference type="PANTHER" id="PTHR44936">
    <property type="entry name" value="SENSOR PROTEIN CREC"/>
    <property type="match status" value="1"/>
</dbReference>
<evidence type="ECO:0000256" key="10">
    <source>
        <dbReference type="SAM" id="Phobius"/>
    </source>
</evidence>
<dbReference type="InterPro" id="IPR050980">
    <property type="entry name" value="2C_sensor_his_kinase"/>
</dbReference>
<protein>
    <recommendedName>
        <fullName evidence="3">histidine kinase</fullName>
        <ecNumber evidence="3">2.7.13.3</ecNumber>
    </recommendedName>
</protein>
<evidence type="ECO:0000256" key="5">
    <source>
        <dbReference type="ARBA" id="ARBA00022553"/>
    </source>
</evidence>
<keyword evidence="7" id="KW-0547">Nucleotide-binding</keyword>
<dbReference type="InterPro" id="IPR003661">
    <property type="entry name" value="HisK_dim/P_dom"/>
</dbReference>
<dbReference type="InterPro" id="IPR036890">
    <property type="entry name" value="HATPase_C_sf"/>
</dbReference>
<dbReference type="EMBL" id="CP014327">
    <property type="protein sequence ID" value="AML52622.1"/>
    <property type="molecule type" value="Genomic_DNA"/>
</dbReference>
<dbReference type="PROSITE" id="PS50109">
    <property type="entry name" value="HIS_KIN"/>
    <property type="match status" value="1"/>
</dbReference>
<evidence type="ECO:0000313" key="14">
    <source>
        <dbReference type="Proteomes" id="UP000070371"/>
    </source>
</evidence>
<keyword evidence="10" id="KW-0812">Transmembrane</keyword>
<dbReference type="Gene3D" id="1.10.287.130">
    <property type="match status" value="1"/>
</dbReference>
<evidence type="ECO:0000259" key="11">
    <source>
        <dbReference type="PROSITE" id="PS50109"/>
    </source>
</evidence>
<dbReference type="InterPro" id="IPR003594">
    <property type="entry name" value="HATPase_dom"/>
</dbReference>
<dbReference type="InterPro" id="IPR003660">
    <property type="entry name" value="HAMP_dom"/>
</dbReference>
<comment type="subcellular location">
    <subcellularLocation>
        <location evidence="2">Cell membrane</location>
        <topology evidence="2">Multi-pass membrane protein</topology>
    </subcellularLocation>
</comment>
<feature type="transmembrane region" description="Helical" evidence="10">
    <location>
        <begin position="43"/>
        <end position="67"/>
    </location>
</feature>
<dbReference type="Pfam" id="PF00512">
    <property type="entry name" value="HisKA"/>
    <property type="match status" value="1"/>
</dbReference>
<keyword evidence="6" id="KW-0808">Transferase</keyword>
<evidence type="ECO:0000256" key="6">
    <source>
        <dbReference type="ARBA" id="ARBA00022679"/>
    </source>
</evidence>
<gene>
    <name evidence="13" type="ORF">RC74_16295</name>
</gene>
<name>A0A126V2T5_9RHOB</name>
<dbReference type="CDD" id="cd00082">
    <property type="entry name" value="HisKA"/>
    <property type="match status" value="1"/>
</dbReference>
<dbReference type="STRING" id="1579316.RC74_16295"/>
<dbReference type="Gene3D" id="3.30.565.10">
    <property type="entry name" value="Histidine kinase-like ATPase, C-terminal domain"/>
    <property type="match status" value="1"/>
</dbReference>
<comment type="catalytic activity">
    <reaction evidence="1">
        <text>ATP + protein L-histidine = ADP + protein N-phospho-L-histidine.</text>
        <dbReference type="EC" id="2.7.13.3"/>
    </reaction>
</comment>
<dbReference type="PRINTS" id="PR00344">
    <property type="entry name" value="BCTRLSENSOR"/>
</dbReference>
<dbReference type="SUPFAM" id="SSF47384">
    <property type="entry name" value="Homodimeric domain of signal transducing histidine kinase"/>
    <property type="match status" value="1"/>
</dbReference>
<dbReference type="AlphaFoldDB" id="A0A126V2T5"/>
<evidence type="ECO:0000256" key="8">
    <source>
        <dbReference type="ARBA" id="ARBA00022777"/>
    </source>
</evidence>
<accession>A0A126V2T5</accession>
<dbReference type="InterPro" id="IPR004358">
    <property type="entry name" value="Sig_transdc_His_kin-like_C"/>
</dbReference>
<dbReference type="KEGG" id="hat:RC74_16295"/>
<dbReference type="PANTHER" id="PTHR44936:SF10">
    <property type="entry name" value="SENSOR PROTEIN RSTB"/>
    <property type="match status" value="1"/>
</dbReference>
<evidence type="ECO:0000256" key="1">
    <source>
        <dbReference type="ARBA" id="ARBA00000085"/>
    </source>
</evidence>
<dbReference type="EC" id="2.7.13.3" evidence="3"/>
<dbReference type="Pfam" id="PF02518">
    <property type="entry name" value="HATPase_c"/>
    <property type="match status" value="1"/>
</dbReference>
<keyword evidence="10" id="KW-1133">Transmembrane helix</keyword>
<dbReference type="GO" id="GO:0000155">
    <property type="term" value="F:phosphorelay sensor kinase activity"/>
    <property type="evidence" value="ECO:0007669"/>
    <property type="project" value="InterPro"/>
</dbReference>